<keyword evidence="2" id="KW-1185">Reference proteome</keyword>
<evidence type="ECO:0000313" key="1">
    <source>
        <dbReference type="EMBL" id="SKC55161.1"/>
    </source>
</evidence>
<dbReference type="STRING" id="688867.SAMN05660236_1512"/>
<protein>
    <submittedName>
        <fullName evidence="1">Starch-binding associating with outer membrane</fullName>
    </submittedName>
</protein>
<dbReference type="EMBL" id="FUZU01000001">
    <property type="protein sequence ID" value="SKC55161.1"/>
    <property type="molecule type" value="Genomic_DNA"/>
</dbReference>
<sequence length="565" mass="63198">MKMYYKKIILGFTLAGVLATSCSDDDFVDANKNPDILTEILPENQFLSASLSLQGQDFEAFYDLYRRIMPWMQYVTPVNGNGANFTRNIDNFSNRYGRLYTGVGDALVDLEKLVEKLPAEDQPRYVYMVNIARILKAYYAFYVSDIYGSIPYTEAWQARYGGTMLPTYDDQQSLFGKLDSEIKQAISNLKTEQGVAQVSLGNFDPYYKGDVKSWIRAGNAVRLRMAMRLIKRDQSKTQTIAQEVLNEGTDYLMKSNSEGWIFKAASGYTGGGNWNPDGLYSTKPVVDFMWDNGDPRIDAFFSPNGYSQETINALIAEGELEPGTTEESRRYLGSFTSPDESKATINAKYYTARTASIDGSDVRVDTLSLIQRRLFQPAFDEGDGVGTGFVYIPVITYAEFCFMRAELAARDITSEDAEAFYNAGVTASIQWYDNIAQISKLSNYTSLSTDEISDYLSQSDVAFDESKALDQIASQSYLNFFRQPAEGWALWKRTGLPNTTTVLPLTDMKSSGVSLAVPRRAPLPLLSEASANYTNQKAAYDAMAQESGFGTSPTDAFGRVWWDKE</sequence>
<dbReference type="AlphaFoldDB" id="A0A1T5JUV3"/>
<organism evidence="1 2">
    <name type="scientific">Ohtaekwangia koreensis</name>
    <dbReference type="NCBI Taxonomy" id="688867"/>
    <lineage>
        <taxon>Bacteria</taxon>
        <taxon>Pseudomonadati</taxon>
        <taxon>Bacteroidota</taxon>
        <taxon>Cytophagia</taxon>
        <taxon>Cytophagales</taxon>
        <taxon>Fulvivirgaceae</taxon>
        <taxon>Ohtaekwangia</taxon>
    </lineage>
</organism>
<dbReference type="PROSITE" id="PS51257">
    <property type="entry name" value="PROKAR_LIPOPROTEIN"/>
    <property type="match status" value="1"/>
</dbReference>
<dbReference type="InterPro" id="IPR041662">
    <property type="entry name" value="SusD-like_2"/>
</dbReference>
<proteinExistence type="predicted"/>
<reference evidence="1 2" key="1">
    <citation type="submission" date="2017-02" db="EMBL/GenBank/DDBJ databases">
        <authorList>
            <person name="Peterson S.W."/>
        </authorList>
    </citation>
    <scope>NUCLEOTIDE SEQUENCE [LARGE SCALE GENOMIC DNA]</scope>
    <source>
        <strain evidence="1 2">DSM 25262</strain>
    </source>
</reference>
<dbReference type="Proteomes" id="UP000190961">
    <property type="component" value="Unassembled WGS sequence"/>
</dbReference>
<dbReference type="RefSeq" id="WP_079686045.1">
    <property type="nucleotide sequence ID" value="NZ_FUZU01000001.1"/>
</dbReference>
<dbReference type="Pfam" id="PF12771">
    <property type="entry name" value="SusD-like_2"/>
    <property type="match status" value="1"/>
</dbReference>
<dbReference type="Gene3D" id="1.25.40.390">
    <property type="match status" value="2"/>
</dbReference>
<gene>
    <name evidence="1" type="ORF">SAMN05660236_1512</name>
</gene>
<accession>A0A1T5JUV3</accession>
<evidence type="ECO:0000313" key="2">
    <source>
        <dbReference type="Proteomes" id="UP000190961"/>
    </source>
</evidence>
<name>A0A1T5JUV3_9BACT</name>
<dbReference type="OrthoDB" id="843771at2"/>
<dbReference type="SUPFAM" id="SSF48452">
    <property type="entry name" value="TPR-like"/>
    <property type="match status" value="1"/>
</dbReference>
<dbReference type="InterPro" id="IPR011990">
    <property type="entry name" value="TPR-like_helical_dom_sf"/>
</dbReference>